<organism evidence="1 2">
    <name type="scientific">Russula earlei</name>
    <dbReference type="NCBI Taxonomy" id="71964"/>
    <lineage>
        <taxon>Eukaryota</taxon>
        <taxon>Fungi</taxon>
        <taxon>Dikarya</taxon>
        <taxon>Basidiomycota</taxon>
        <taxon>Agaricomycotina</taxon>
        <taxon>Agaricomycetes</taxon>
        <taxon>Russulales</taxon>
        <taxon>Russulaceae</taxon>
        <taxon>Russula</taxon>
    </lineage>
</organism>
<proteinExistence type="predicted"/>
<comment type="caution">
    <text evidence="1">The sequence shown here is derived from an EMBL/GenBank/DDBJ whole genome shotgun (WGS) entry which is preliminary data.</text>
</comment>
<reference evidence="1" key="1">
    <citation type="submission" date="2021-03" db="EMBL/GenBank/DDBJ databases">
        <title>Evolutionary priming and transition to the ectomycorrhizal habit in an iconic lineage of mushroom-forming fungi: is preadaptation a requirement?</title>
        <authorList>
            <consortium name="DOE Joint Genome Institute"/>
            <person name="Looney B.P."/>
            <person name="Miyauchi S."/>
            <person name="Morin E."/>
            <person name="Drula E."/>
            <person name="Courty P.E."/>
            <person name="Chicoki N."/>
            <person name="Fauchery L."/>
            <person name="Kohler A."/>
            <person name="Kuo A."/>
            <person name="LaButti K."/>
            <person name="Pangilinan J."/>
            <person name="Lipzen A."/>
            <person name="Riley R."/>
            <person name="Andreopoulos W."/>
            <person name="He G."/>
            <person name="Johnson J."/>
            <person name="Barry K.W."/>
            <person name="Grigoriev I.V."/>
            <person name="Nagy L."/>
            <person name="Hibbett D."/>
            <person name="Henrissat B."/>
            <person name="Matheny P.B."/>
            <person name="Labbe J."/>
            <person name="Martin A.F."/>
        </authorList>
    </citation>
    <scope>NUCLEOTIDE SEQUENCE</scope>
    <source>
        <strain evidence="1">BPL698</strain>
    </source>
</reference>
<accession>A0ACC0TWX7</accession>
<gene>
    <name evidence="1" type="ORF">F5148DRAFT_1290302</name>
</gene>
<dbReference type="EMBL" id="JAGFNK010000388">
    <property type="protein sequence ID" value="KAI9451198.1"/>
    <property type="molecule type" value="Genomic_DNA"/>
</dbReference>
<sequence length="206" mass="23200">MLIVLANTSIIVMFANWKTSGQLAGLTTIFILLLVCLGMVVFITQQTLILQSYSDNLLKGGEGLMQEVIAEKKEKLSPISSLILKGDNKSELLEIEPSNLLYLHAADNYTRIFFMNNGQIDSILFRGTLKKFEETLAEHDFLFRCHKTFLVNLLHVHLIKGNALGLKLYIMGVVNPVPVSRNLNKEILERLSHLGTRGAYYTYSLI</sequence>
<evidence type="ECO:0000313" key="1">
    <source>
        <dbReference type="EMBL" id="KAI9451198.1"/>
    </source>
</evidence>
<name>A0ACC0TWX7_9AGAM</name>
<keyword evidence="2" id="KW-1185">Reference proteome</keyword>
<dbReference type="Proteomes" id="UP001207468">
    <property type="component" value="Unassembled WGS sequence"/>
</dbReference>
<protein>
    <submittedName>
        <fullName evidence="1">Uncharacterized protein</fullName>
    </submittedName>
</protein>
<evidence type="ECO:0000313" key="2">
    <source>
        <dbReference type="Proteomes" id="UP001207468"/>
    </source>
</evidence>